<comment type="caution">
    <text evidence="3">The sequence shown here is derived from an EMBL/GenBank/DDBJ whole genome shotgun (WGS) entry which is preliminary data.</text>
</comment>
<dbReference type="InterPro" id="IPR040256">
    <property type="entry name" value="At4g02000-like"/>
</dbReference>
<dbReference type="InterPro" id="IPR025558">
    <property type="entry name" value="DUF4283"/>
</dbReference>
<keyword evidence="3" id="KW-0808">Transferase</keyword>
<name>A0ABQ5FTS4_9ASTR</name>
<evidence type="ECO:0000259" key="1">
    <source>
        <dbReference type="Pfam" id="PF14111"/>
    </source>
</evidence>
<protein>
    <submittedName>
        <fullName evidence="3">Reverse transcriptase</fullName>
    </submittedName>
</protein>
<accession>A0ABQ5FTS4</accession>
<reference evidence="3" key="2">
    <citation type="submission" date="2022-01" db="EMBL/GenBank/DDBJ databases">
        <authorList>
            <person name="Yamashiro T."/>
            <person name="Shiraishi A."/>
            <person name="Satake H."/>
            <person name="Nakayama K."/>
        </authorList>
    </citation>
    <scope>NUCLEOTIDE SEQUENCE</scope>
</reference>
<evidence type="ECO:0000259" key="2">
    <source>
        <dbReference type="Pfam" id="PF14392"/>
    </source>
</evidence>
<evidence type="ECO:0000313" key="3">
    <source>
        <dbReference type="EMBL" id="GJT65857.1"/>
    </source>
</evidence>
<dbReference type="Pfam" id="PF14392">
    <property type="entry name" value="zf-CCHC_4"/>
    <property type="match status" value="1"/>
</dbReference>
<gene>
    <name evidence="3" type="ORF">Tco_1017337</name>
</gene>
<proteinExistence type="predicted"/>
<feature type="domain" description="Zinc knuckle CX2CX4HX4C" evidence="2">
    <location>
        <begin position="147"/>
        <end position="192"/>
    </location>
</feature>
<dbReference type="Proteomes" id="UP001151760">
    <property type="component" value="Unassembled WGS sequence"/>
</dbReference>
<keyword evidence="4" id="KW-1185">Reference proteome</keyword>
<sequence>MAISPELCLVGKIFADNRSFSRDVVSSIIKSAWQYCSLTSIHPWENNHFIFTFSSEHDVQRILHDAPWLVKGHCLIPRPWNPNVHISEIDFAHENFQLQAHRLPFRKLTRAYATELASKVETVVDVDCDAEGYQFDRSYLRFWVTVNLRKPLCLGFSLKRDGKEPLYISFKHEKLGDFCYSYGRLGHDKYSCGHGRDETISRVGAVMRALLFKRPIASLRNQQPLHQTQG</sequence>
<dbReference type="GO" id="GO:0003964">
    <property type="term" value="F:RNA-directed DNA polymerase activity"/>
    <property type="evidence" value="ECO:0007669"/>
    <property type="project" value="UniProtKB-KW"/>
</dbReference>
<dbReference type="EMBL" id="BQNB010017666">
    <property type="protein sequence ID" value="GJT65857.1"/>
    <property type="molecule type" value="Genomic_DNA"/>
</dbReference>
<feature type="domain" description="DUF4283" evidence="1">
    <location>
        <begin position="6"/>
        <end position="86"/>
    </location>
</feature>
<dbReference type="Pfam" id="PF14111">
    <property type="entry name" value="DUF4283"/>
    <property type="match status" value="1"/>
</dbReference>
<keyword evidence="3" id="KW-0695">RNA-directed DNA polymerase</keyword>
<dbReference type="InterPro" id="IPR025836">
    <property type="entry name" value="Zn_knuckle_CX2CX4HX4C"/>
</dbReference>
<reference evidence="3" key="1">
    <citation type="journal article" date="2022" name="Int. J. Mol. Sci.">
        <title>Draft Genome of Tanacetum Coccineum: Genomic Comparison of Closely Related Tanacetum-Family Plants.</title>
        <authorList>
            <person name="Yamashiro T."/>
            <person name="Shiraishi A."/>
            <person name="Nakayama K."/>
            <person name="Satake H."/>
        </authorList>
    </citation>
    <scope>NUCLEOTIDE SEQUENCE</scope>
</reference>
<keyword evidence="3" id="KW-0548">Nucleotidyltransferase</keyword>
<organism evidence="3 4">
    <name type="scientific">Tanacetum coccineum</name>
    <dbReference type="NCBI Taxonomy" id="301880"/>
    <lineage>
        <taxon>Eukaryota</taxon>
        <taxon>Viridiplantae</taxon>
        <taxon>Streptophyta</taxon>
        <taxon>Embryophyta</taxon>
        <taxon>Tracheophyta</taxon>
        <taxon>Spermatophyta</taxon>
        <taxon>Magnoliopsida</taxon>
        <taxon>eudicotyledons</taxon>
        <taxon>Gunneridae</taxon>
        <taxon>Pentapetalae</taxon>
        <taxon>asterids</taxon>
        <taxon>campanulids</taxon>
        <taxon>Asterales</taxon>
        <taxon>Asteraceae</taxon>
        <taxon>Asteroideae</taxon>
        <taxon>Anthemideae</taxon>
        <taxon>Anthemidinae</taxon>
        <taxon>Tanacetum</taxon>
    </lineage>
</organism>
<dbReference type="PANTHER" id="PTHR31286:SF178">
    <property type="entry name" value="DUF4283 DOMAIN-CONTAINING PROTEIN"/>
    <property type="match status" value="1"/>
</dbReference>
<evidence type="ECO:0000313" key="4">
    <source>
        <dbReference type="Proteomes" id="UP001151760"/>
    </source>
</evidence>
<dbReference type="PANTHER" id="PTHR31286">
    <property type="entry name" value="GLYCINE-RICH CELL WALL STRUCTURAL PROTEIN 1.8-LIKE"/>
    <property type="match status" value="1"/>
</dbReference>